<keyword evidence="3" id="KW-0472">Membrane</keyword>
<dbReference type="GO" id="GO:0070382">
    <property type="term" value="C:exocytic vesicle"/>
    <property type="evidence" value="ECO:0007669"/>
    <property type="project" value="TreeGrafter"/>
</dbReference>
<dbReference type="FunFam" id="2.60.40.150:FF:000006">
    <property type="entry name" value="Synaptotagmin-like 5, isoform CRA_a"/>
    <property type="match status" value="1"/>
</dbReference>
<keyword evidence="2" id="KW-0677">Repeat</keyword>
<dbReference type="CDD" id="cd08521">
    <property type="entry name" value="C2A_SLP"/>
    <property type="match status" value="1"/>
</dbReference>
<evidence type="ECO:0000313" key="6">
    <source>
        <dbReference type="EMBL" id="KAK1118948.1"/>
    </source>
</evidence>
<sequence>MTKSTGYAAFNAADRSRSLREVTRRVTSNLFFDCCTVVPCYPRSKRRTEEESSSERILAKDGLRGKNEQLEMKRMASNDSLTRNEIPANVDADCSLIRGSSCEKLEKSASTISAASSEERICASSASLFGIKRVVNSLPMLSRTSKRNDCSETKEFESDGESSPSDVFPKHVVKKSDEQKSSPLHSELFPKCRVRRTSQQRSCDNSSEDGINDGSSLSEACSTPIIGAGSRAGSSHTVIDVDDMDAGLHSGHLATRASLSSLGARSDSMASVYSGAGEGRCCRSVVVTGEVEFALQYDYKHLTFEVHVTKCKNLAPVDVKRKRSDPYVKVYLLPDKSKSGKRKTKVKKHTLNPEFNETLKFHMSLSGLETRTLWLTVWHSDMFGRNDFLGEVRMPLENKIFDDPTPKWYPLQERTEPFDDPVAYKGEVIVGLKFVPPDPTQQERDREVGVDRGASKSKKNWSRGSLHVLVKEARNLQTRAKNSGTCDPFCKSYLLPDKGRSGKQKTGVVRRSGGSPVWGHTFIYKDVSLQELAERGLELTVWDHDRIASNEFLGGVRFNLGTGKHYGKPVDWMDATGRELSLWQSMLERPNFWVEGAVTLRPNLHNHGKNSAP</sequence>
<dbReference type="SMART" id="SM00239">
    <property type="entry name" value="C2"/>
    <property type="match status" value="2"/>
</dbReference>
<evidence type="ECO:0000256" key="1">
    <source>
        <dbReference type="ARBA" id="ARBA00004370"/>
    </source>
</evidence>
<evidence type="ECO:0000259" key="5">
    <source>
        <dbReference type="PROSITE" id="PS50004"/>
    </source>
</evidence>
<gene>
    <name evidence="6" type="ORF">K0M31_013719</name>
</gene>
<dbReference type="PROSITE" id="PS50004">
    <property type="entry name" value="C2"/>
    <property type="match status" value="2"/>
</dbReference>
<evidence type="ECO:0000256" key="2">
    <source>
        <dbReference type="ARBA" id="ARBA00022737"/>
    </source>
</evidence>
<dbReference type="EMBL" id="JAHYIQ010000039">
    <property type="protein sequence ID" value="KAK1118948.1"/>
    <property type="molecule type" value="Genomic_DNA"/>
</dbReference>
<dbReference type="InterPro" id="IPR043567">
    <property type="entry name" value="SYTL1-5_C2B"/>
</dbReference>
<dbReference type="GO" id="GO:0005886">
    <property type="term" value="C:plasma membrane"/>
    <property type="evidence" value="ECO:0007669"/>
    <property type="project" value="TreeGrafter"/>
</dbReference>
<dbReference type="InterPro" id="IPR001565">
    <property type="entry name" value="Synaptotagmin"/>
</dbReference>
<comment type="subcellular location">
    <subcellularLocation>
        <location evidence="1">Membrane</location>
    </subcellularLocation>
</comment>
<dbReference type="Proteomes" id="UP001177670">
    <property type="component" value="Unassembled WGS sequence"/>
</dbReference>
<organism evidence="6 7">
    <name type="scientific">Melipona bicolor</name>
    <dbReference type="NCBI Taxonomy" id="60889"/>
    <lineage>
        <taxon>Eukaryota</taxon>
        <taxon>Metazoa</taxon>
        <taxon>Ecdysozoa</taxon>
        <taxon>Arthropoda</taxon>
        <taxon>Hexapoda</taxon>
        <taxon>Insecta</taxon>
        <taxon>Pterygota</taxon>
        <taxon>Neoptera</taxon>
        <taxon>Endopterygota</taxon>
        <taxon>Hymenoptera</taxon>
        <taxon>Apocrita</taxon>
        <taxon>Aculeata</taxon>
        <taxon>Apoidea</taxon>
        <taxon>Anthophila</taxon>
        <taxon>Apidae</taxon>
        <taxon>Melipona</taxon>
    </lineage>
</organism>
<accession>A0AA40KG39</accession>
<feature type="region of interest" description="Disordered" evidence="4">
    <location>
        <begin position="144"/>
        <end position="191"/>
    </location>
</feature>
<evidence type="ECO:0000313" key="7">
    <source>
        <dbReference type="Proteomes" id="UP001177670"/>
    </source>
</evidence>
<dbReference type="Gene3D" id="2.60.40.150">
    <property type="entry name" value="C2 domain"/>
    <property type="match status" value="2"/>
</dbReference>
<feature type="domain" description="C2" evidence="5">
    <location>
        <begin position="287"/>
        <end position="409"/>
    </location>
</feature>
<dbReference type="InterPro" id="IPR035892">
    <property type="entry name" value="C2_domain_sf"/>
</dbReference>
<dbReference type="Pfam" id="PF00168">
    <property type="entry name" value="C2"/>
    <property type="match status" value="2"/>
</dbReference>
<protein>
    <recommendedName>
        <fullName evidence="5">C2 domain-containing protein</fullName>
    </recommendedName>
</protein>
<comment type="caution">
    <text evidence="6">The sequence shown here is derived from an EMBL/GenBank/DDBJ whole genome shotgun (WGS) entry which is preliminary data.</text>
</comment>
<evidence type="ECO:0000256" key="4">
    <source>
        <dbReference type="SAM" id="MobiDB-lite"/>
    </source>
</evidence>
<evidence type="ECO:0000256" key="3">
    <source>
        <dbReference type="ARBA" id="ARBA00023136"/>
    </source>
</evidence>
<dbReference type="CDD" id="cd04020">
    <property type="entry name" value="C2B_SLP_1-2-3-4"/>
    <property type="match status" value="1"/>
</dbReference>
<dbReference type="PANTHER" id="PTHR45716:SF2">
    <property type="entry name" value="BITESIZE, ISOFORM I"/>
    <property type="match status" value="1"/>
</dbReference>
<dbReference type="GO" id="GO:0006887">
    <property type="term" value="P:exocytosis"/>
    <property type="evidence" value="ECO:0007669"/>
    <property type="project" value="TreeGrafter"/>
</dbReference>
<dbReference type="InterPro" id="IPR000008">
    <property type="entry name" value="C2_dom"/>
</dbReference>
<dbReference type="PANTHER" id="PTHR45716">
    <property type="entry name" value="BITESIZE, ISOFORM I"/>
    <property type="match status" value="1"/>
</dbReference>
<dbReference type="GO" id="GO:0042043">
    <property type="term" value="F:neurexin family protein binding"/>
    <property type="evidence" value="ECO:0007669"/>
    <property type="project" value="TreeGrafter"/>
</dbReference>
<feature type="compositionally biased region" description="Basic and acidic residues" evidence="4">
    <location>
        <begin position="146"/>
        <end position="157"/>
    </location>
</feature>
<dbReference type="PRINTS" id="PR00399">
    <property type="entry name" value="SYNAPTOTAGMN"/>
</dbReference>
<dbReference type="AlphaFoldDB" id="A0AA40KG39"/>
<name>A0AA40KG39_9HYME</name>
<keyword evidence="7" id="KW-1185">Reference proteome</keyword>
<dbReference type="SUPFAM" id="SSF49562">
    <property type="entry name" value="C2 domain (Calcium/lipid-binding domain, CaLB)"/>
    <property type="match status" value="2"/>
</dbReference>
<reference evidence="6" key="1">
    <citation type="submission" date="2021-10" db="EMBL/GenBank/DDBJ databases">
        <title>Melipona bicolor Genome sequencing and assembly.</title>
        <authorList>
            <person name="Araujo N.S."/>
            <person name="Arias M.C."/>
        </authorList>
    </citation>
    <scope>NUCLEOTIDE SEQUENCE</scope>
    <source>
        <strain evidence="6">USP_2M_L1-L4_2017</strain>
        <tissue evidence="6">Whole body</tissue>
    </source>
</reference>
<feature type="domain" description="C2" evidence="5">
    <location>
        <begin position="444"/>
        <end position="573"/>
    </location>
</feature>
<feature type="region of interest" description="Disordered" evidence="4">
    <location>
        <begin position="435"/>
        <end position="459"/>
    </location>
</feature>
<feature type="compositionally biased region" description="Basic and acidic residues" evidence="4">
    <location>
        <begin position="441"/>
        <end position="454"/>
    </location>
</feature>
<proteinExistence type="predicted"/>